<dbReference type="EMBL" id="CAKKLH010000246">
    <property type="protein sequence ID" value="CAH0106991.1"/>
    <property type="molecule type" value="Genomic_DNA"/>
</dbReference>
<keyword evidence="1" id="KW-0732">Signal</keyword>
<evidence type="ECO:0000256" key="1">
    <source>
        <dbReference type="SAM" id="SignalP"/>
    </source>
</evidence>
<accession>A0A8J2RQY3</accession>
<protein>
    <submittedName>
        <fullName evidence="2">Uncharacterized protein</fullName>
    </submittedName>
</protein>
<organism evidence="2 3">
    <name type="scientific">Daphnia galeata</name>
    <dbReference type="NCBI Taxonomy" id="27404"/>
    <lineage>
        <taxon>Eukaryota</taxon>
        <taxon>Metazoa</taxon>
        <taxon>Ecdysozoa</taxon>
        <taxon>Arthropoda</taxon>
        <taxon>Crustacea</taxon>
        <taxon>Branchiopoda</taxon>
        <taxon>Diplostraca</taxon>
        <taxon>Cladocera</taxon>
        <taxon>Anomopoda</taxon>
        <taxon>Daphniidae</taxon>
        <taxon>Daphnia</taxon>
    </lineage>
</organism>
<evidence type="ECO:0000313" key="2">
    <source>
        <dbReference type="EMBL" id="CAH0106991.1"/>
    </source>
</evidence>
<feature type="chain" id="PRO_5035222934" evidence="1">
    <location>
        <begin position="25"/>
        <end position="817"/>
    </location>
</feature>
<reference evidence="2" key="1">
    <citation type="submission" date="2021-11" db="EMBL/GenBank/DDBJ databases">
        <authorList>
            <person name="Schell T."/>
        </authorList>
    </citation>
    <scope>NUCLEOTIDE SEQUENCE</scope>
    <source>
        <strain evidence="2">M5</strain>
    </source>
</reference>
<sequence>MNEIVLRILKFKYILLLCQVSVKGATNGIDFDFQITNICSDFSKWNIAVPTTADRISDVCDVILKIHLQRKVNGSSEVEGVKNINYTFSFLLSTISDEFNQMEEGALKVNKVTPGTVILHSHDSSNAINQQFQNGNDIQFDLRNSSLALPIQTCGQMFFIAALWTHSSVNNKSLMARRAWPFQVMCETDADLALYVEFKPFPLSNGIFSNNITLVMGIPISQQLLGLKIYLRNVIDSMTPFLRRSNPSLPKVMVYITPRKHSLLIKGAVSYKTIRHRLGDEILHRDQLIDVEFDDSSPTINPGQQLLLNSSALQFFSTSICGEAWMIFRLELEDFNVENNFAVIPVFVDCSALPELTLANLGTCNFVHDEFSMGRSALMFTSLQLSGVMSFNAFLYKIEDKTYLPLRGNEIIVPEILDKFQMIQLERNRLIKRNQCPSEAELRLNFDDTLFGQLYSLIGLLNERWIPALNKSEPQRSQHEQILLVSQALRSLLVASTSYNSVSAYFMDSVLNGLFTYWPFFPFDVSSIQRSSTPDPKVHPPLGQSWHERFAKVVTHFMRKTIYADYEGKPNPDTALQNFLNQLLWSPDTLEGPSLSKHSVGQLRQFLFMVLQKKLPTTFDDLPPEIFNSLSFFSEEVTSLLPINEVQVRVAIENILKAVQQNVAINSNCIHGDDKSDPDDPSKSQEDIANKLAVLSSLIEAINTPSIITRLTSIIQKIQESVSLNKQWILMEGMSDTAIDAELYCRLHALNRIRFRGDPKAENVFGKLHQITFWKRDSGVIYRGDISGITGRLYWNRVAVCHCDGFSSTKYHSSDSP</sequence>
<evidence type="ECO:0000313" key="3">
    <source>
        <dbReference type="Proteomes" id="UP000789390"/>
    </source>
</evidence>
<proteinExistence type="predicted"/>
<dbReference type="Proteomes" id="UP000789390">
    <property type="component" value="Unassembled WGS sequence"/>
</dbReference>
<feature type="signal peptide" evidence="1">
    <location>
        <begin position="1"/>
        <end position="24"/>
    </location>
</feature>
<dbReference type="OrthoDB" id="6343719at2759"/>
<name>A0A8J2RQY3_9CRUS</name>
<dbReference type="AlphaFoldDB" id="A0A8J2RQY3"/>
<keyword evidence="3" id="KW-1185">Reference proteome</keyword>
<comment type="caution">
    <text evidence="2">The sequence shown here is derived from an EMBL/GenBank/DDBJ whole genome shotgun (WGS) entry which is preliminary data.</text>
</comment>
<gene>
    <name evidence="2" type="ORF">DGAL_LOCUS10275</name>
</gene>